<dbReference type="Proteomes" id="UP000660729">
    <property type="component" value="Unassembled WGS sequence"/>
</dbReference>
<sequence>VITMPSILTAAICAALLPGSQLASSSPVPAADGLQIQLSIQDRLLDEPIDGHVQLLFAPKGMDPLNDTDVTSSPNKFFGQGVFNFSSSGNVTLSGGSGSNTRLGVYGWPNVSLSEVEAGEYTLQAFLNHYETVKRSDGSTISIRFPCGDGTPPIDGPGSLMTSTMNVTITGGKQTIDLAFDSISEALDFNGTEIGGCSQGNYLDTPTLKYVKIRSKVLSEWWNRDSYIGATVLLPHGYENSTERYPVIYHQNHWTGGDGAYGYPDANFSKGWDEGTIPGEDGEPDRPAPKMILVTFRHETPFYDDSYGVNTANIGPYGDAINDELIPVIEKMFRTIPEPYARIQDGGSTGGWISIASVIFRPDLFGACFSSYPDSLDFHRHQDIPLYTSKNAYYRDNGTARGSIREFVNGTEQILATVAQENHWELTHGTSSRSALQWDVWQAVFGVQGYNNYPLQTWNKVTGEIYPEAVEYWKSMDLANYILTNWDTDRNLGEALRGRLFVYVGTWDTYYLNEGVEEFKKRIEAKGGVGWANFTILPEKIHGGNYNALDLWTYLELVYEWIQDHAPDGKTPILTVESGRGNIWEEVIERGGRQAAIARQAAPTLQRNGTMVEASVGRWDPDVELEAQWFADGRPLGKAFDVKQGCSPFSKLKSFGSRCRQIQLRVTGRKMGYVEETRESNVIFTGR</sequence>
<dbReference type="PANTHER" id="PTHR48098:SF3">
    <property type="entry name" value="IRON(III) ENTEROBACTIN ESTERASE"/>
    <property type="match status" value="1"/>
</dbReference>
<dbReference type="Gene3D" id="3.40.50.1820">
    <property type="entry name" value="alpha/beta hydrolase"/>
    <property type="match status" value="1"/>
</dbReference>
<dbReference type="Pfam" id="PF00756">
    <property type="entry name" value="Esterase"/>
    <property type="match status" value="1"/>
</dbReference>
<protein>
    <recommendedName>
        <fullName evidence="4">Carbohydrate esterase family 1 protein</fullName>
    </recommendedName>
</protein>
<organism evidence="2 3">
    <name type="scientific">Pseudocercospora fuligena</name>
    <dbReference type="NCBI Taxonomy" id="685502"/>
    <lineage>
        <taxon>Eukaryota</taxon>
        <taxon>Fungi</taxon>
        <taxon>Dikarya</taxon>
        <taxon>Ascomycota</taxon>
        <taxon>Pezizomycotina</taxon>
        <taxon>Dothideomycetes</taxon>
        <taxon>Dothideomycetidae</taxon>
        <taxon>Mycosphaerellales</taxon>
        <taxon>Mycosphaerellaceae</taxon>
        <taxon>Pseudocercospora</taxon>
    </lineage>
</organism>
<dbReference type="InterPro" id="IPR050583">
    <property type="entry name" value="Mycobacterial_A85_antigen"/>
</dbReference>
<dbReference type="SUPFAM" id="SSF53474">
    <property type="entry name" value="alpha/beta-Hydrolases"/>
    <property type="match status" value="1"/>
</dbReference>
<accession>A0A8H6VR87</accession>
<dbReference type="OrthoDB" id="184793at2759"/>
<dbReference type="InterPro" id="IPR000801">
    <property type="entry name" value="Esterase-like"/>
</dbReference>
<comment type="caution">
    <text evidence="2">The sequence shown here is derived from an EMBL/GenBank/DDBJ whole genome shotgun (WGS) entry which is preliminary data.</text>
</comment>
<keyword evidence="1" id="KW-0732">Signal</keyword>
<name>A0A8H6VR87_9PEZI</name>
<evidence type="ECO:0008006" key="4">
    <source>
        <dbReference type="Google" id="ProtNLM"/>
    </source>
</evidence>
<evidence type="ECO:0000256" key="1">
    <source>
        <dbReference type="SAM" id="SignalP"/>
    </source>
</evidence>
<reference evidence="2" key="1">
    <citation type="submission" date="2020-04" db="EMBL/GenBank/DDBJ databases">
        <title>Draft genome resource of the tomato pathogen Pseudocercospora fuligena.</title>
        <authorList>
            <person name="Zaccaron A."/>
        </authorList>
    </citation>
    <scope>NUCLEOTIDE SEQUENCE</scope>
    <source>
        <strain evidence="2">PF001</strain>
    </source>
</reference>
<gene>
    <name evidence="2" type="ORF">HII31_01112</name>
</gene>
<dbReference type="EMBL" id="JABCIY010000011">
    <property type="protein sequence ID" value="KAF7197609.1"/>
    <property type="molecule type" value="Genomic_DNA"/>
</dbReference>
<dbReference type="AlphaFoldDB" id="A0A8H6VR87"/>
<keyword evidence="3" id="KW-1185">Reference proteome</keyword>
<evidence type="ECO:0000313" key="3">
    <source>
        <dbReference type="Proteomes" id="UP000660729"/>
    </source>
</evidence>
<feature type="signal peptide" evidence="1">
    <location>
        <begin position="1"/>
        <end position="25"/>
    </location>
</feature>
<feature type="chain" id="PRO_5034447413" description="Carbohydrate esterase family 1 protein" evidence="1">
    <location>
        <begin position="26"/>
        <end position="687"/>
    </location>
</feature>
<feature type="non-terminal residue" evidence="2">
    <location>
        <position position="1"/>
    </location>
</feature>
<evidence type="ECO:0000313" key="2">
    <source>
        <dbReference type="EMBL" id="KAF7197609.1"/>
    </source>
</evidence>
<dbReference type="InterPro" id="IPR029058">
    <property type="entry name" value="AB_hydrolase_fold"/>
</dbReference>
<proteinExistence type="predicted"/>
<dbReference type="PANTHER" id="PTHR48098">
    <property type="entry name" value="ENTEROCHELIN ESTERASE-RELATED"/>
    <property type="match status" value="1"/>
</dbReference>